<evidence type="ECO:0000313" key="2">
    <source>
        <dbReference type="EMBL" id="TSH97085.1"/>
    </source>
</evidence>
<dbReference type="RefSeq" id="WP_143947452.1">
    <property type="nucleotide sequence ID" value="NZ_BAABMB010000002.1"/>
</dbReference>
<feature type="transmembrane region" description="Helical" evidence="1">
    <location>
        <begin position="89"/>
        <end position="110"/>
    </location>
</feature>
<reference evidence="2 3" key="1">
    <citation type="submission" date="2019-07" db="EMBL/GenBank/DDBJ databases">
        <title>Qingshengfaniella alkalisoli gen. nov., sp. nov., isolated from saline soil.</title>
        <authorList>
            <person name="Xu L."/>
            <person name="Huang X.-X."/>
            <person name="Sun J.-Q."/>
        </authorList>
    </citation>
    <scope>NUCLEOTIDE SEQUENCE [LARGE SCALE GENOMIC DNA]</scope>
    <source>
        <strain evidence="2 3">DSM 27279</strain>
    </source>
</reference>
<keyword evidence="3" id="KW-1185">Reference proteome</keyword>
<dbReference type="InterPro" id="IPR010699">
    <property type="entry name" value="DUF1275"/>
</dbReference>
<evidence type="ECO:0000313" key="3">
    <source>
        <dbReference type="Proteomes" id="UP000318405"/>
    </source>
</evidence>
<feature type="transmembrane region" description="Helical" evidence="1">
    <location>
        <begin position="207"/>
        <end position="225"/>
    </location>
</feature>
<dbReference type="PANTHER" id="PTHR37314:SF4">
    <property type="entry name" value="UPF0700 TRANSMEMBRANE PROTEIN YOAK"/>
    <property type="match status" value="1"/>
</dbReference>
<feature type="transmembrane region" description="Helical" evidence="1">
    <location>
        <begin position="183"/>
        <end position="201"/>
    </location>
</feature>
<name>A0A556AXD1_9BURK</name>
<proteinExistence type="predicted"/>
<accession>A0A556AXD1</accession>
<organism evidence="2 3">
    <name type="scientific">Verticiella sediminum</name>
    <dbReference type="NCBI Taxonomy" id="1247510"/>
    <lineage>
        <taxon>Bacteria</taxon>
        <taxon>Pseudomonadati</taxon>
        <taxon>Pseudomonadota</taxon>
        <taxon>Betaproteobacteria</taxon>
        <taxon>Burkholderiales</taxon>
        <taxon>Alcaligenaceae</taxon>
        <taxon>Verticiella</taxon>
    </lineage>
</organism>
<keyword evidence="1" id="KW-1133">Transmembrane helix</keyword>
<dbReference type="AlphaFoldDB" id="A0A556AXD1"/>
<feature type="transmembrane region" description="Helical" evidence="1">
    <location>
        <begin position="61"/>
        <end position="83"/>
    </location>
</feature>
<keyword evidence="1" id="KW-0472">Membrane</keyword>
<keyword evidence="1" id="KW-0812">Transmembrane</keyword>
<gene>
    <name evidence="2" type="ORF">FOZ76_07115</name>
</gene>
<comment type="caution">
    <text evidence="2">The sequence shown here is derived from an EMBL/GenBank/DDBJ whole genome shotgun (WGS) entry which is preliminary data.</text>
</comment>
<dbReference type="Proteomes" id="UP000318405">
    <property type="component" value="Unassembled WGS sequence"/>
</dbReference>
<feature type="transmembrane region" description="Helical" evidence="1">
    <location>
        <begin position="142"/>
        <end position="162"/>
    </location>
</feature>
<sequence>MSLTHEAAGGRVTLGLALLSFAAGSTDAIAFLALENVFTSAMSGNTVLLGVAIGRGDFDAALHSFAALFGFMTGVSLASLAFAKSGRGSGWALGLEASFLAVFAALWLWVDDPVRSPGVYGFIVISAVAMGLQGGIGRKIGVPGIMTVIFTSTYTAIVSDLIERTLTGRRPLLTTLAAQQLTTLVVYLASAVVGGVVATHWFRAAPLMPLAAVMVVLGGRLLHLFRFDPQRP</sequence>
<dbReference type="EMBL" id="VLTJ01000011">
    <property type="protein sequence ID" value="TSH97085.1"/>
    <property type="molecule type" value="Genomic_DNA"/>
</dbReference>
<dbReference type="Pfam" id="PF06912">
    <property type="entry name" value="DUF1275"/>
    <property type="match status" value="1"/>
</dbReference>
<protein>
    <submittedName>
        <fullName evidence="2">DUF1275 domain-containing protein</fullName>
    </submittedName>
</protein>
<dbReference type="OrthoDB" id="9179633at2"/>
<dbReference type="PANTHER" id="PTHR37314">
    <property type="entry name" value="SLR0142 PROTEIN"/>
    <property type="match status" value="1"/>
</dbReference>
<evidence type="ECO:0000256" key="1">
    <source>
        <dbReference type="SAM" id="Phobius"/>
    </source>
</evidence>